<evidence type="ECO:0000313" key="14">
    <source>
        <dbReference type="EMBL" id="NKI19357.1"/>
    </source>
</evidence>
<reference evidence="14 15" key="1">
    <citation type="submission" date="2020-04" db="EMBL/GenBank/DDBJ databases">
        <authorList>
            <person name="Yoon J."/>
        </authorList>
    </citation>
    <scope>NUCLEOTIDE SEQUENCE [LARGE SCALE GENOMIC DNA]</scope>
    <source>
        <strain evidence="14 15">KMU-166</strain>
    </source>
</reference>
<evidence type="ECO:0000256" key="7">
    <source>
        <dbReference type="ARBA" id="ARBA00022989"/>
    </source>
</evidence>
<keyword evidence="8" id="KW-0902">Two-component regulatory system</keyword>
<dbReference type="Proteomes" id="UP000765845">
    <property type="component" value="Unassembled WGS sequence"/>
</dbReference>
<dbReference type="InterPro" id="IPR011006">
    <property type="entry name" value="CheY-like_superfamily"/>
</dbReference>
<dbReference type="PROSITE" id="PS50894">
    <property type="entry name" value="HPT"/>
    <property type="match status" value="1"/>
</dbReference>
<evidence type="ECO:0000256" key="3">
    <source>
        <dbReference type="ARBA" id="ARBA00022553"/>
    </source>
</evidence>
<evidence type="ECO:0000313" key="15">
    <source>
        <dbReference type="Proteomes" id="UP000765845"/>
    </source>
</evidence>
<keyword evidence="9" id="KW-0472">Membrane</keyword>
<evidence type="ECO:0000256" key="11">
    <source>
        <dbReference type="PROSITE-ProRule" id="PRU00169"/>
    </source>
</evidence>
<dbReference type="RefSeq" id="WP_168451875.1">
    <property type="nucleotide sequence ID" value="NZ_JAAWWK010000007.1"/>
</dbReference>
<organism evidence="14 15">
    <name type="scientific">Spongiibacter thalassae</name>
    <dbReference type="NCBI Taxonomy" id="2721624"/>
    <lineage>
        <taxon>Bacteria</taxon>
        <taxon>Pseudomonadati</taxon>
        <taxon>Pseudomonadota</taxon>
        <taxon>Gammaproteobacteria</taxon>
        <taxon>Cellvibrionales</taxon>
        <taxon>Spongiibacteraceae</taxon>
        <taxon>Spongiibacter</taxon>
    </lineage>
</organism>
<dbReference type="PROSITE" id="PS50110">
    <property type="entry name" value="RESPONSE_REGULATORY"/>
    <property type="match status" value="1"/>
</dbReference>
<evidence type="ECO:0000256" key="8">
    <source>
        <dbReference type="ARBA" id="ARBA00023012"/>
    </source>
</evidence>
<dbReference type="Pfam" id="PF01627">
    <property type="entry name" value="Hpt"/>
    <property type="match status" value="1"/>
</dbReference>
<dbReference type="SMART" id="SM00448">
    <property type="entry name" value="REC"/>
    <property type="match status" value="1"/>
</dbReference>
<keyword evidence="7" id="KW-1133">Transmembrane helix</keyword>
<dbReference type="Pfam" id="PF00072">
    <property type="entry name" value="Response_reg"/>
    <property type="match status" value="1"/>
</dbReference>
<accession>A0ABX1GLP8</accession>
<feature type="domain" description="Response regulatory" evidence="12">
    <location>
        <begin position="3"/>
        <end position="120"/>
    </location>
</feature>
<dbReference type="InterPro" id="IPR008207">
    <property type="entry name" value="Sig_transdc_His_kin_Hpt_dom"/>
</dbReference>
<evidence type="ECO:0000256" key="4">
    <source>
        <dbReference type="ARBA" id="ARBA00022692"/>
    </source>
</evidence>
<name>A0ABX1GLP8_9GAMM</name>
<dbReference type="Gene3D" id="1.20.120.160">
    <property type="entry name" value="HPT domain"/>
    <property type="match status" value="1"/>
</dbReference>
<sequence length="234" mass="25510">MLNILLADDSLPSVAAGQAMLEKMGHNVTVAHCGQEALDKALKQPFDLVILDEYMPGMDGSQVAQGIRRSKTPNTMVPIVSLSGAFSESRRLQMLDSGIDCCISKPICFAELSTLVSKYARPTTYRLDADVIRQMQSDLDAEVVDRLFGLFADELQALAARMAAALDHNDDKEVHAVVHILKNTAALYGAKELADLARQLDESPPADGKQFLVAGEKVLHVTKETWKCAKELSL</sequence>
<evidence type="ECO:0000256" key="1">
    <source>
        <dbReference type="ARBA" id="ARBA00004651"/>
    </source>
</evidence>
<keyword evidence="2" id="KW-1003">Cell membrane</keyword>
<evidence type="ECO:0000256" key="10">
    <source>
        <dbReference type="PROSITE-ProRule" id="PRU00110"/>
    </source>
</evidence>
<dbReference type="EMBL" id="JAAWWK010000007">
    <property type="protein sequence ID" value="NKI19357.1"/>
    <property type="molecule type" value="Genomic_DNA"/>
</dbReference>
<keyword evidence="5" id="KW-0547">Nucleotide-binding</keyword>
<evidence type="ECO:0000259" key="13">
    <source>
        <dbReference type="PROSITE" id="PS50894"/>
    </source>
</evidence>
<keyword evidence="3 11" id="KW-0597">Phosphoprotein</keyword>
<dbReference type="CDD" id="cd17546">
    <property type="entry name" value="REC_hyHK_CKI1_RcsC-like"/>
    <property type="match status" value="1"/>
</dbReference>
<evidence type="ECO:0000256" key="9">
    <source>
        <dbReference type="ARBA" id="ARBA00023136"/>
    </source>
</evidence>
<comment type="subcellular location">
    <subcellularLocation>
        <location evidence="1">Cell membrane</location>
        <topology evidence="1">Multi-pass membrane protein</topology>
    </subcellularLocation>
</comment>
<feature type="modified residue" description="Phosphohistidine" evidence="10">
    <location>
        <position position="179"/>
    </location>
</feature>
<evidence type="ECO:0000256" key="2">
    <source>
        <dbReference type="ARBA" id="ARBA00022475"/>
    </source>
</evidence>
<dbReference type="InterPro" id="IPR001789">
    <property type="entry name" value="Sig_transdc_resp-reg_receiver"/>
</dbReference>
<dbReference type="Gene3D" id="3.40.50.2300">
    <property type="match status" value="1"/>
</dbReference>
<evidence type="ECO:0000256" key="5">
    <source>
        <dbReference type="ARBA" id="ARBA00022741"/>
    </source>
</evidence>
<keyword evidence="4" id="KW-0812">Transmembrane</keyword>
<keyword evidence="6" id="KW-0067">ATP-binding</keyword>
<evidence type="ECO:0000256" key="6">
    <source>
        <dbReference type="ARBA" id="ARBA00022840"/>
    </source>
</evidence>
<dbReference type="SUPFAM" id="SSF52172">
    <property type="entry name" value="CheY-like"/>
    <property type="match status" value="1"/>
</dbReference>
<feature type="modified residue" description="4-aspartylphosphate" evidence="11">
    <location>
        <position position="52"/>
    </location>
</feature>
<dbReference type="PANTHER" id="PTHR45339:SF1">
    <property type="entry name" value="HYBRID SIGNAL TRANSDUCTION HISTIDINE KINASE J"/>
    <property type="match status" value="1"/>
</dbReference>
<proteinExistence type="predicted"/>
<dbReference type="SUPFAM" id="SSF47226">
    <property type="entry name" value="Histidine-containing phosphotransfer domain, HPT domain"/>
    <property type="match status" value="1"/>
</dbReference>
<dbReference type="PANTHER" id="PTHR45339">
    <property type="entry name" value="HYBRID SIGNAL TRANSDUCTION HISTIDINE KINASE J"/>
    <property type="match status" value="1"/>
</dbReference>
<dbReference type="InterPro" id="IPR036641">
    <property type="entry name" value="HPT_dom_sf"/>
</dbReference>
<protein>
    <submittedName>
        <fullName evidence="14">Response regulator</fullName>
    </submittedName>
</protein>
<keyword evidence="15" id="KW-1185">Reference proteome</keyword>
<gene>
    <name evidence="14" type="ORF">HCU74_18275</name>
</gene>
<feature type="domain" description="HPt" evidence="13">
    <location>
        <begin position="140"/>
        <end position="234"/>
    </location>
</feature>
<evidence type="ECO:0000259" key="12">
    <source>
        <dbReference type="PROSITE" id="PS50110"/>
    </source>
</evidence>
<comment type="caution">
    <text evidence="14">The sequence shown here is derived from an EMBL/GenBank/DDBJ whole genome shotgun (WGS) entry which is preliminary data.</text>
</comment>